<comment type="caution">
    <text evidence="2">The sequence shown here is derived from an EMBL/GenBank/DDBJ whole genome shotgun (WGS) entry which is preliminary data.</text>
</comment>
<dbReference type="RefSeq" id="WP_150902849.1">
    <property type="nucleotide sequence ID" value="NZ_VTWT01000002.1"/>
</dbReference>
<gene>
    <name evidence="2" type="ORF">F0P94_05715</name>
</gene>
<dbReference type="AlphaFoldDB" id="A0A5N1J324"/>
<name>A0A5N1J324_9BACT</name>
<dbReference type="Gene3D" id="1.20.120.450">
    <property type="entry name" value="dinb family like domain"/>
    <property type="match status" value="1"/>
</dbReference>
<evidence type="ECO:0000313" key="2">
    <source>
        <dbReference type="EMBL" id="KAA9340922.1"/>
    </source>
</evidence>
<dbReference type="EMBL" id="VTWT01000002">
    <property type="protein sequence ID" value="KAA9340922.1"/>
    <property type="molecule type" value="Genomic_DNA"/>
</dbReference>
<dbReference type="Pfam" id="PF12867">
    <property type="entry name" value="DinB_2"/>
    <property type="match status" value="1"/>
</dbReference>
<protein>
    <submittedName>
        <fullName evidence="2">DinB family protein</fullName>
    </submittedName>
</protein>
<sequence>MHPQIATIRKTREALLNLIKDLSTEELNEIPAGFNNNIIWNVAHLTAAQQGVCYFRAGLKMPVITEDYFKAYKPESKPEKVVSAEAVEEIKTLLFASLDQLEKDYAQNIFTNYTPWTTRYGVDIKNIDEAIAFLPFHEGLHLGYVMALKRVVKSKELV</sequence>
<accession>A0A5N1J324</accession>
<dbReference type="Proteomes" id="UP000326570">
    <property type="component" value="Unassembled WGS sequence"/>
</dbReference>
<evidence type="ECO:0000259" key="1">
    <source>
        <dbReference type="Pfam" id="PF12867"/>
    </source>
</evidence>
<keyword evidence="3" id="KW-1185">Reference proteome</keyword>
<dbReference type="InterPro" id="IPR034660">
    <property type="entry name" value="DinB/YfiT-like"/>
</dbReference>
<dbReference type="SUPFAM" id="SSF109854">
    <property type="entry name" value="DinB/YfiT-like putative metalloenzymes"/>
    <property type="match status" value="1"/>
</dbReference>
<evidence type="ECO:0000313" key="3">
    <source>
        <dbReference type="Proteomes" id="UP000326570"/>
    </source>
</evidence>
<feature type="domain" description="DinB-like" evidence="1">
    <location>
        <begin position="8"/>
        <end position="144"/>
    </location>
</feature>
<organism evidence="2 3">
    <name type="scientific">Adhaeribacter soli</name>
    <dbReference type="NCBI Taxonomy" id="2607655"/>
    <lineage>
        <taxon>Bacteria</taxon>
        <taxon>Pseudomonadati</taxon>
        <taxon>Bacteroidota</taxon>
        <taxon>Cytophagia</taxon>
        <taxon>Cytophagales</taxon>
        <taxon>Hymenobacteraceae</taxon>
        <taxon>Adhaeribacter</taxon>
    </lineage>
</organism>
<proteinExistence type="predicted"/>
<reference evidence="2 3" key="1">
    <citation type="submission" date="2019-09" db="EMBL/GenBank/DDBJ databases">
        <title>Genome sequence of Adhaeribacter sp. M2.</title>
        <authorList>
            <person name="Srinivasan S."/>
        </authorList>
    </citation>
    <scope>NUCLEOTIDE SEQUENCE [LARGE SCALE GENOMIC DNA]</scope>
    <source>
        <strain evidence="2 3">M2</strain>
    </source>
</reference>
<dbReference type="InterPro" id="IPR024775">
    <property type="entry name" value="DinB-like"/>
</dbReference>